<keyword evidence="1" id="KW-0732">Signal</keyword>
<evidence type="ECO:0000313" key="3">
    <source>
        <dbReference type="Proteomes" id="UP000005237"/>
    </source>
</evidence>
<sequence>MLAMYFIICVFILKKRGIVENKKRTDRDTSLVIQALIITIALEVRERNVSSHFYPTTALQPGFQKDEKTRDQTGQFVGCWEERKESTVVTF</sequence>
<reference evidence="2" key="2">
    <citation type="submission" date="2022-06" db="UniProtKB">
        <authorList>
            <consortium name="EnsemblMetazoa"/>
        </authorList>
    </citation>
    <scope>IDENTIFICATION</scope>
    <source>
        <strain evidence="2">DF5081</strain>
    </source>
</reference>
<feature type="chain" id="PRO_5035830491" description="Serpentine receptor class gamma" evidence="1">
    <location>
        <begin position="18"/>
        <end position="91"/>
    </location>
</feature>
<feature type="signal peptide" evidence="1">
    <location>
        <begin position="1"/>
        <end position="17"/>
    </location>
</feature>
<proteinExistence type="predicted"/>
<name>A0A8R1IMP9_CAEJA</name>
<evidence type="ECO:0008006" key="4">
    <source>
        <dbReference type="Google" id="ProtNLM"/>
    </source>
</evidence>
<organism evidence="2 3">
    <name type="scientific">Caenorhabditis japonica</name>
    <dbReference type="NCBI Taxonomy" id="281687"/>
    <lineage>
        <taxon>Eukaryota</taxon>
        <taxon>Metazoa</taxon>
        <taxon>Ecdysozoa</taxon>
        <taxon>Nematoda</taxon>
        <taxon>Chromadorea</taxon>
        <taxon>Rhabditida</taxon>
        <taxon>Rhabditina</taxon>
        <taxon>Rhabditomorpha</taxon>
        <taxon>Rhabditoidea</taxon>
        <taxon>Rhabditidae</taxon>
        <taxon>Peloderinae</taxon>
        <taxon>Caenorhabditis</taxon>
    </lineage>
</organism>
<dbReference type="Proteomes" id="UP000005237">
    <property type="component" value="Unassembled WGS sequence"/>
</dbReference>
<dbReference type="AlphaFoldDB" id="A0A8R1IMP9"/>
<protein>
    <recommendedName>
        <fullName evidence="4">Serpentine receptor class gamma</fullName>
    </recommendedName>
</protein>
<reference evidence="3" key="1">
    <citation type="submission" date="2010-08" db="EMBL/GenBank/DDBJ databases">
        <authorList>
            <consortium name="Caenorhabditis japonica Sequencing Consortium"/>
            <person name="Wilson R.K."/>
        </authorList>
    </citation>
    <scope>NUCLEOTIDE SEQUENCE [LARGE SCALE GENOMIC DNA]</scope>
    <source>
        <strain evidence="3">DF5081</strain>
    </source>
</reference>
<keyword evidence="3" id="KW-1185">Reference proteome</keyword>
<dbReference type="EnsemblMetazoa" id="CJA38085a.1">
    <property type="protein sequence ID" value="CJA38085a.1"/>
    <property type="gene ID" value="WBGene00213932"/>
</dbReference>
<accession>A0A8R1IMP9</accession>
<evidence type="ECO:0000256" key="1">
    <source>
        <dbReference type="SAM" id="SignalP"/>
    </source>
</evidence>
<evidence type="ECO:0000313" key="2">
    <source>
        <dbReference type="EnsemblMetazoa" id="CJA38085a.1"/>
    </source>
</evidence>